<feature type="compositionally biased region" description="Polar residues" evidence="1">
    <location>
        <begin position="110"/>
        <end position="122"/>
    </location>
</feature>
<accession>A0ABV3TUH7</accession>
<evidence type="ECO:0000313" key="2">
    <source>
        <dbReference type="EMBL" id="MEX1665237.1"/>
    </source>
</evidence>
<dbReference type="RefSeq" id="WP_368375343.1">
    <property type="nucleotide sequence ID" value="NZ_JBFRYB010000001.1"/>
</dbReference>
<keyword evidence="3" id="KW-1185">Reference proteome</keyword>
<proteinExistence type="predicted"/>
<protein>
    <submittedName>
        <fullName evidence="2">Uncharacterized protein</fullName>
    </submittedName>
</protein>
<dbReference type="Proteomes" id="UP001557484">
    <property type="component" value="Unassembled WGS sequence"/>
</dbReference>
<gene>
    <name evidence="2" type="ORF">AB4875_07035</name>
</gene>
<evidence type="ECO:0000313" key="3">
    <source>
        <dbReference type="Proteomes" id="UP001557484"/>
    </source>
</evidence>
<name>A0ABV3TUH7_9GAMM</name>
<dbReference type="EMBL" id="JBFRYB010000001">
    <property type="protein sequence ID" value="MEX1665237.1"/>
    <property type="molecule type" value="Genomic_DNA"/>
</dbReference>
<reference evidence="2 3" key="1">
    <citation type="journal article" date="2011" name="Int. J. Syst. Evol. Microbiol.">
        <title>Zhongshania antarctica gen. nov., sp. nov. and Zhongshania guokunii sp. nov., gammaproteobacteria respectively isolated from coastal attached (fast) ice and surface seawater of the Antarctic.</title>
        <authorList>
            <person name="Li H.J."/>
            <person name="Zhang X.Y."/>
            <person name="Chen C.X."/>
            <person name="Zhang Y.J."/>
            <person name="Gao Z.M."/>
            <person name="Yu Y."/>
            <person name="Chen X.L."/>
            <person name="Chen B."/>
            <person name="Zhang Y.Z."/>
        </authorList>
    </citation>
    <scope>NUCLEOTIDE SEQUENCE [LARGE SCALE GENOMIC DNA]</scope>
    <source>
        <strain evidence="2 3">R06B22</strain>
    </source>
</reference>
<feature type="region of interest" description="Disordered" evidence="1">
    <location>
        <begin position="56"/>
        <end position="83"/>
    </location>
</feature>
<sequence length="275" mass="29315">MNEALRLDYLQAMGVDSYVPRFLLEGAAASPLCEMDFAVADYDDSDSSDAASYDLENEYEQHSAQRDSEKTAAIPSPDQGQSRSRIAADLEGLNLDAKAQKRAAPESKTEQNSGTAENTASQSNPVFKLDLVGTGIGLLLVADTSTQPLSPAEKRLLANIAVAVKTYHKIAVAPTFSSAKFQWPVAKNLGLAQGVDAAKDALLGNVMAHAERQNAQCVIVFGEQMKPYFEHAVLSSAGLTVLFSASPAAMLADGSLKAALWQQLRGYSFPVQGSE</sequence>
<evidence type="ECO:0000256" key="1">
    <source>
        <dbReference type="SAM" id="MobiDB-lite"/>
    </source>
</evidence>
<organism evidence="2 3">
    <name type="scientific">Zhongshania arctica</name>
    <dbReference type="NCBI Taxonomy" id="3238302"/>
    <lineage>
        <taxon>Bacteria</taxon>
        <taxon>Pseudomonadati</taxon>
        <taxon>Pseudomonadota</taxon>
        <taxon>Gammaproteobacteria</taxon>
        <taxon>Cellvibrionales</taxon>
        <taxon>Spongiibacteraceae</taxon>
        <taxon>Zhongshania</taxon>
    </lineage>
</organism>
<feature type="region of interest" description="Disordered" evidence="1">
    <location>
        <begin position="98"/>
        <end position="122"/>
    </location>
</feature>
<comment type="caution">
    <text evidence="2">The sequence shown here is derived from an EMBL/GenBank/DDBJ whole genome shotgun (WGS) entry which is preliminary data.</text>
</comment>
<feature type="compositionally biased region" description="Basic and acidic residues" evidence="1">
    <location>
        <begin position="59"/>
        <end position="70"/>
    </location>
</feature>